<dbReference type="AlphaFoldDB" id="A0A437K4Q5"/>
<proteinExistence type="predicted"/>
<dbReference type="InterPro" id="IPR032466">
    <property type="entry name" value="Metal_Hydrolase"/>
</dbReference>
<reference evidence="2 3" key="1">
    <citation type="submission" date="2019-01" db="EMBL/GenBank/DDBJ databases">
        <title>Bacillus sp. M5HDSG1-1, whole genome shotgun sequence.</title>
        <authorList>
            <person name="Tuo L."/>
        </authorList>
    </citation>
    <scope>NUCLEOTIDE SEQUENCE [LARGE SCALE GENOMIC DNA]</scope>
    <source>
        <strain evidence="2 3">M5HDSG1-1</strain>
    </source>
</reference>
<name>A0A437K4Q5_9BACI</name>
<evidence type="ECO:0000259" key="1">
    <source>
        <dbReference type="Pfam" id="PF07969"/>
    </source>
</evidence>
<keyword evidence="3" id="KW-1185">Reference proteome</keyword>
<comment type="caution">
    <text evidence="2">The sequence shown here is derived from an EMBL/GenBank/DDBJ whole genome shotgun (WGS) entry which is preliminary data.</text>
</comment>
<dbReference type="Pfam" id="PF07969">
    <property type="entry name" value="Amidohydro_3"/>
    <property type="match status" value="1"/>
</dbReference>
<evidence type="ECO:0000313" key="3">
    <source>
        <dbReference type="Proteomes" id="UP000288024"/>
    </source>
</evidence>
<accession>A0A437K4Q5</accession>
<dbReference type="Gene3D" id="2.30.40.10">
    <property type="entry name" value="Urease, subunit C, domain 1"/>
    <property type="match status" value="1"/>
</dbReference>
<dbReference type="InterPro" id="IPR052349">
    <property type="entry name" value="Metallo-hydrolase_Enzymes"/>
</dbReference>
<protein>
    <submittedName>
        <fullName evidence="2">Deaminase</fullName>
    </submittedName>
</protein>
<dbReference type="PANTHER" id="PTHR32027">
    <property type="entry name" value="CYTOSINE DEAMINASE"/>
    <property type="match status" value="1"/>
</dbReference>
<dbReference type="EMBL" id="RZTZ01000016">
    <property type="protein sequence ID" value="RVT57606.1"/>
    <property type="molecule type" value="Genomic_DNA"/>
</dbReference>
<dbReference type="SUPFAM" id="SSF51556">
    <property type="entry name" value="Metallo-dependent hydrolases"/>
    <property type="match status" value="1"/>
</dbReference>
<organism evidence="2 3">
    <name type="scientific">Niallia taxi</name>
    <dbReference type="NCBI Taxonomy" id="2499688"/>
    <lineage>
        <taxon>Bacteria</taxon>
        <taxon>Bacillati</taxon>
        <taxon>Bacillota</taxon>
        <taxon>Bacilli</taxon>
        <taxon>Bacillales</taxon>
        <taxon>Bacillaceae</taxon>
        <taxon>Niallia</taxon>
    </lineage>
</organism>
<dbReference type="InterPro" id="IPR011059">
    <property type="entry name" value="Metal-dep_hydrolase_composite"/>
</dbReference>
<dbReference type="RefSeq" id="WP_127741739.1">
    <property type="nucleotide sequence ID" value="NZ_RZTZ01000016.1"/>
</dbReference>
<dbReference type="Gene3D" id="3.20.20.140">
    <property type="entry name" value="Metal-dependent hydrolases"/>
    <property type="match status" value="1"/>
</dbReference>
<dbReference type="InterPro" id="IPR013108">
    <property type="entry name" value="Amidohydro_3"/>
</dbReference>
<gene>
    <name evidence="2" type="ORF">EM808_24350</name>
</gene>
<sequence>MTYSSYWLTNVRLETGYQYNNNETITGTDTAIFHLLVENGKFTKIVPQETVISDNAIKYDAQKWLLLPTFKEMHIHLDKTYYGGPWKAVTPAKSIFDRFAEEKELLPQLLPTAKDRAKKILNLLIGFGSTHVRTHVNIDPVVGLKNLEATLDALQTFSGKISHEIVAFPQHGLLQSGVESLVREALKHGATHVGGVDPHTVDGNIEKSLNTIIEMAVDTNSEIDIHIHDRDHLGLFTMNRLADLTEQARLHNKVTVSHAFGFAGIPDTKAAELAARFAQLGIEVTSTVPIGKLIMPIPLLKEKGVQVSLGTDSLTDHWSPFGNGDNLEKAGRLAELYGYADEWSLSQSLKFITGGKTPLDKQGKQVWPVVGDDADMNLVKASCSAEAVARRATREAVFYKGTLLSGSLSH</sequence>
<feature type="domain" description="Amidohydrolase 3" evidence="1">
    <location>
        <begin position="109"/>
        <end position="393"/>
    </location>
</feature>
<dbReference type="NCBIfam" id="NF005312">
    <property type="entry name" value="PRK06846.1"/>
    <property type="match status" value="1"/>
</dbReference>
<dbReference type="Proteomes" id="UP000288024">
    <property type="component" value="Unassembled WGS sequence"/>
</dbReference>
<dbReference type="CDD" id="cd01293">
    <property type="entry name" value="Bact_CD"/>
    <property type="match status" value="1"/>
</dbReference>
<dbReference type="PANTHER" id="PTHR32027:SF9">
    <property type="entry name" value="BLL3847 PROTEIN"/>
    <property type="match status" value="1"/>
</dbReference>
<dbReference type="GO" id="GO:0016814">
    <property type="term" value="F:hydrolase activity, acting on carbon-nitrogen (but not peptide) bonds, in cyclic amidines"/>
    <property type="evidence" value="ECO:0007669"/>
    <property type="project" value="TreeGrafter"/>
</dbReference>
<evidence type="ECO:0000313" key="2">
    <source>
        <dbReference type="EMBL" id="RVT57606.1"/>
    </source>
</evidence>